<keyword evidence="13" id="KW-1185">Reference proteome</keyword>
<evidence type="ECO:0000256" key="4">
    <source>
        <dbReference type="ARBA" id="ARBA00038984"/>
    </source>
</evidence>
<dbReference type="EMBL" id="CAJNOR010000086">
    <property type="protein sequence ID" value="CAF0790822.1"/>
    <property type="molecule type" value="Genomic_DNA"/>
</dbReference>
<evidence type="ECO:0000313" key="13">
    <source>
        <dbReference type="Proteomes" id="UP000663828"/>
    </source>
</evidence>
<sequence>MAFINRLWTHFSGDTKQLQKQTDALKIGILGAANICNMALLNPASKLPNVLIYGVAARDRQKAEAFARKHYIPKRFCFEVYDNYDQLLADPDITAIYNPLPNGLHYEWTMKALRSGKHVLCEKPMTNNAQEAREMVDEAKKQNRLLVEAFHYRYHPFCRETVKNTISNRDENGPVRSITGVFTVPEKFLQNNDIRFQYPLGGGAQMDLGCYLVSMCRYIVNTHNNRTEQNEGEFEVQKAKALRVSPTNPQIDRGMRSEFQLDGIQCNIYNEFTNDWSFMKQQLVIECEKVTITIAYLIAPVFYHYLTIRQRDNGQTRTIKNYGDNQSTYYYQLKAFAEAIRCFQNDGSLDRAYEIVYTTGTSAIRNMEIIDEIYRKAGLLVRGTKN</sequence>
<dbReference type="GO" id="GO:0000166">
    <property type="term" value="F:nucleotide binding"/>
    <property type="evidence" value="ECO:0007669"/>
    <property type="project" value="InterPro"/>
</dbReference>
<evidence type="ECO:0000256" key="2">
    <source>
        <dbReference type="ARBA" id="ARBA00023002"/>
    </source>
</evidence>
<dbReference type="PANTHER" id="PTHR22604">
    <property type="entry name" value="OXIDOREDUCTASES"/>
    <property type="match status" value="1"/>
</dbReference>
<evidence type="ECO:0000256" key="5">
    <source>
        <dbReference type="ARBA" id="ARBA00040603"/>
    </source>
</evidence>
<dbReference type="PANTHER" id="PTHR22604:SF105">
    <property type="entry name" value="TRANS-1,2-DIHYDROBENZENE-1,2-DIOL DEHYDROGENASE"/>
    <property type="match status" value="1"/>
</dbReference>
<evidence type="ECO:0000256" key="8">
    <source>
        <dbReference type="ARBA" id="ARBA00043025"/>
    </source>
</evidence>
<evidence type="ECO:0000256" key="3">
    <source>
        <dbReference type="ARBA" id="ARBA00038853"/>
    </source>
</evidence>
<dbReference type="Proteomes" id="UP000663828">
    <property type="component" value="Unassembled WGS sequence"/>
</dbReference>
<dbReference type="GO" id="GO:0047115">
    <property type="term" value="F:trans-1,2-dihydrobenzene-1,2-diol dehydrogenase activity"/>
    <property type="evidence" value="ECO:0007669"/>
    <property type="project" value="UniProtKB-EC"/>
</dbReference>
<evidence type="ECO:0000259" key="11">
    <source>
        <dbReference type="Pfam" id="PF01408"/>
    </source>
</evidence>
<dbReference type="Gene3D" id="3.40.50.720">
    <property type="entry name" value="NAD(P)-binding Rossmann-like Domain"/>
    <property type="match status" value="1"/>
</dbReference>
<evidence type="ECO:0000256" key="6">
    <source>
        <dbReference type="ARBA" id="ARBA00042926"/>
    </source>
</evidence>
<evidence type="ECO:0000313" key="12">
    <source>
        <dbReference type="EMBL" id="CAF0790822.1"/>
    </source>
</evidence>
<dbReference type="SUPFAM" id="SSF51735">
    <property type="entry name" value="NAD(P)-binding Rossmann-fold domains"/>
    <property type="match status" value="1"/>
</dbReference>
<dbReference type="AlphaFoldDB" id="A0A813S3J4"/>
<dbReference type="Gene3D" id="3.30.360.10">
    <property type="entry name" value="Dihydrodipicolinate Reductase, domain 2"/>
    <property type="match status" value="1"/>
</dbReference>
<comment type="catalytic activity">
    <reaction evidence="9">
        <text>(1R,2R)-1,2-dihydrobenzene-1,2-diol + NADP(+) = catechol + NADPH + H(+)</text>
        <dbReference type="Rhea" id="RHEA:16729"/>
        <dbReference type="ChEBI" id="CHEBI:10702"/>
        <dbReference type="ChEBI" id="CHEBI:15378"/>
        <dbReference type="ChEBI" id="CHEBI:18135"/>
        <dbReference type="ChEBI" id="CHEBI:57783"/>
        <dbReference type="ChEBI" id="CHEBI:58349"/>
        <dbReference type="EC" id="1.3.1.20"/>
    </reaction>
</comment>
<dbReference type="InterPro" id="IPR050984">
    <property type="entry name" value="Gfo/Idh/MocA_domain"/>
</dbReference>
<dbReference type="InterPro" id="IPR000683">
    <property type="entry name" value="Gfo/Idh/MocA-like_OxRdtase_N"/>
</dbReference>
<comment type="caution">
    <text evidence="12">The sequence shown here is derived from an EMBL/GenBank/DDBJ whole genome shotgun (WGS) entry which is preliminary data.</text>
</comment>
<dbReference type="SUPFAM" id="SSF55347">
    <property type="entry name" value="Glyceraldehyde-3-phosphate dehydrogenase-like, C-terminal domain"/>
    <property type="match status" value="1"/>
</dbReference>
<protein>
    <recommendedName>
        <fullName evidence="5">Trans-1,2-dihydrobenzene-1,2-diol dehydrogenase</fullName>
        <ecNumber evidence="4">1.1.1.179</ecNumber>
        <ecNumber evidence="3">1.3.1.20</ecNumber>
    </recommendedName>
    <alternativeName>
        <fullName evidence="8">D-xylose 1-dehydrogenase</fullName>
    </alternativeName>
    <alternativeName>
        <fullName evidence="7">D-xylose-NADP dehydrogenase</fullName>
    </alternativeName>
    <alternativeName>
        <fullName evidence="6">Dimeric dihydrodiol dehydrogenase</fullName>
    </alternativeName>
</protein>
<feature type="domain" description="Gfo/Idh/MocA-like oxidoreductase N-terminal" evidence="11">
    <location>
        <begin position="25"/>
        <end position="147"/>
    </location>
</feature>
<name>A0A813S3J4_ADIRI</name>
<organism evidence="12 13">
    <name type="scientific">Adineta ricciae</name>
    <name type="common">Rotifer</name>
    <dbReference type="NCBI Taxonomy" id="249248"/>
    <lineage>
        <taxon>Eukaryota</taxon>
        <taxon>Metazoa</taxon>
        <taxon>Spiralia</taxon>
        <taxon>Gnathifera</taxon>
        <taxon>Rotifera</taxon>
        <taxon>Eurotatoria</taxon>
        <taxon>Bdelloidea</taxon>
        <taxon>Adinetida</taxon>
        <taxon>Adinetidae</taxon>
        <taxon>Adineta</taxon>
    </lineage>
</organism>
<comment type="similarity">
    <text evidence="1">Belongs to the Gfo/Idh/MocA family.</text>
</comment>
<evidence type="ECO:0000256" key="9">
    <source>
        <dbReference type="ARBA" id="ARBA00047423"/>
    </source>
</evidence>
<dbReference type="GO" id="GO:0047837">
    <property type="term" value="F:D-xylose 1-dehydrogenase (NADP+) activity"/>
    <property type="evidence" value="ECO:0007669"/>
    <property type="project" value="UniProtKB-EC"/>
</dbReference>
<evidence type="ECO:0000256" key="10">
    <source>
        <dbReference type="ARBA" id="ARBA00049233"/>
    </source>
</evidence>
<dbReference type="EC" id="1.3.1.20" evidence="3"/>
<evidence type="ECO:0000256" key="7">
    <source>
        <dbReference type="ARBA" id="ARBA00042988"/>
    </source>
</evidence>
<accession>A0A813S3J4</accession>
<keyword evidence="2" id="KW-0560">Oxidoreductase</keyword>
<dbReference type="InterPro" id="IPR036291">
    <property type="entry name" value="NAD(P)-bd_dom_sf"/>
</dbReference>
<comment type="catalytic activity">
    <reaction evidence="10">
        <text>D-xylose + NADP(+) = D-xylono-1,5-lactone + NADPH + H(+)</text>
        <dbReference type="Rhea" id="RHEA:22000"/>
        <dbReference type="ChEBI" id="CHEBI:15378"/>
        <dbReference type="ChEBI" id="CHEBI:15867"/>
        <dbReference type="ChEBI" id="CHEBI:53455"/>
        <dbReference type="ChEBI" id="CHEBI:57783"/>
        <dbReference type="ChEBI" id="CHEBI:58349"/>
        <dbReference type="EC" id="1.1.1.179"/>
    </reaction>
</comment>
<reference evidence="12" key="1">
    <citation type="submission" date="2021-02" db="EMBL/GenBank/DDBJ databases">
        <authorList>
            <person name="Nowell W R."/>
        </authorList>
    </citation>
    <scope>NUCLEOTIDE SEQUENCE</scope>
</reference>
<evidence type="ECO:0000256" key="1">
    <source>
        <dbReference type="ARBA" id="ARBA00010928"/>
    </source>
</evidence>
<proteinExistence type="inferred from homology"/>
<dbReference type="EC" id="1.1.1.179" evidence="4"/>
<dbReference type="Pfam" id="PF01408">
    <property type="entry name" value="GFO_IDH_MocA"/>
    <property type="match status" value="1"/>
</dbReference>
<gene>
    <name evidence="12" type="ORF">XAT740_LOCUS2473</name>
</gene>